<dbReference type="Pfam" id="PF13649">
    <property type="entry name" value="Methyltransf_25"/>
    <property type="match status" value="1"/>
</dbReference>
<dbReference type="RefSeq" id="WP_132110176.1">
    <property type="nucleotide sequence ID" value="NZ_SLWS01000001.1"/>
</dbReference>
<dbReference type="InterPro" id="IPR029063">
    <property type="entry name" value="SAM-dependent_MTases_sf"/>
</dbReference>
<gene>
    <name evidence="2" type="ORF">EV192_101199</name>
</gene>
<proteinExistence type="predicted"/>
<dbReference type="CDD" id="cd02440">
    <property type="entry name" value="AdoMet_MTases"/>
    <property type="match status" value="1"/>
</dbReference>
<dbReference type="GO" id="GO:0032259">
    <property type="term" value="P:methylation"/>
    <property type="evidence" value="ECO:0007669"/>
    <property type="project" value="UniProtKB-KW"/>
</dbReference>
<dbReference type="Proteomes" id="UP000295680">
    <property type="component" value="Unassembled WGS sequence"/>
</dbReference>
<comment type="caution">
    <text evidence="2">The sequence shown here is derived from an EMBL/GenBank/DDBJ whole genome shotgun (WGS) entry which is preliminary data.</text>
</comment>
<dbReference type="Gene3D" id="3.40.50.150">
    <property type="entry name" value="Vaccinia Virus protein VP39"/>
    <property type="match status" value="1"/>
</dbReference>
<keyword evidence="2" id="KW-0489">Methyltransferase</keyword>
<dbReference type="AlphaFoldDB" id="A0A4R2JYL7"/>
<accession>A0A4R2JYL7</accession>
<evidence type="ECO:0000313" key="2">
    <source>
        <dbReference type="EMBL" id="TCO64427.1"/>
    </source>
</evidence>
<dbReference type="SUPFAM" id="SSF53335">
    <property type="entry name" value="S-adenosyl-L-methionine-dependent methyltransferases"/>
    <property type="match status" value="1"/>
</dbReference>
<protein>
    <submittedName>
        <fullName evidence="2">Methyltransferase family protein</fullName>
    </submittedName>
</protein>
<sequence length="242" mass="26364">MRSPLTPDGSPVELFARLPAGSTPGLIHGAIPPGASILELGAGAGRITRPLVELGHEVVAVDESSAMLAYIKGPETVESRIEDLAMGRRFDVVLLMSHLIETPDLDQSRAFLKTCRAHVTDHGQVIIQRDPPDRDYTAEPPFKRVVADGCTISMRDLKQISSDVLTFTLDYQIDDSAWSQSVVTRRVDDDVLKHELALAGLELDGFLVPNRSWVVARRRGERRVTAGNKIGGVSIHGSPRST</sequence>
<dbReference type="InterPro" id="IPR041698">
    <property type="entry name" value="Methyltransf_25"/>
</dbReference>
<name>A0A4R2JYL7_9PSEU</name>
<dbReference type="GO" id="GO:0008168">
    <property type="term" value="F:methyltransferase activity"/>
    <property type="evidence" value="ECO:0007669"/>
    <property type="project" value="UniProtKB-KW"/>
</dbReference>
<organism evidence="2 3">
    <name type="scientific">Actinocrispum wychmicini</name>
    <dbReference type="NCBI Taxonomy" id="1213861"/>
    <lineage>
        <taxon>Bacteria</taxon>
        <taxon>Bacillati</taxon>
        <taxon>Actinomycetota</taxon>
        <taxon>Actinomycetes</taxon>
        <taxon>Pseudonocardiales</taxon>
        <taxon>Pseudonocardiaceae</taxon>
        <taxon>Actinocrispum</taxon>
    </lineage>
</organism>
<keyword evidence="2" id="KW-0808">Transferase</keyword>
<evidence type="ECO:0000313" key="3">
    <source>
        <dbReference type="Proteomes" id="UP000295680"/>
    </source>
</evidence>
<feature type="domain" description="Methyltransferase" evidence="1">
    <location>
        <begin position="37"/>
        <end position="123"/>
    </location>
</feature>
<evidence type="ECO:0000259" key="1">
    <source>
        <dbReference type="Pfam" id="PF13649"/>
    </source>
</evidence>
<keyword evidence="3" id="KW-1185">Reference proteome</keyword>
<dbReference type="OrthoDB" id="7062303at2"/>
<dbReference type="EMBL" id="SLWS01000001">
    <property type="protein sequence ID" value="TCO64427.1"/>
    <property type="molecule type" value="Genomic_DNA"/>
</dbReference>
<reference evidence="2 3" key="1">
    <citation type="submission" date="2019-03" db="EMBL/GenBank/DDBJ databases">
        <title>Genomic Encyclopedia of Type Strains, Phase IV (KMG-IV): sequencing the most valuable type-strain genomes for metagenomic binning, comparative biology and taxonomic classification.</title>
        <authorList>
            <person name="Goeker M."/>
        </authorList>
    </citation>
    <scope>NUCLEOTIDE SEQUENCE [LARGE SCALE GENOMIC DNA]</scope>
    <source>
        <strain evidence="2 3">DSM 45934</strain>
    </source>
</reference>
<dbReference type="Gene3D" id="2.20.130.10">
    <property type="entry name" value="CAC2371-like domains"/>
    <property type="match status" value="1"/>
</dbReference>